<evidence type="ECO:0000259" key="7">
    <source>
        <dbReference type="PROSITE" id="PS50943"/>
    </source>
</evidence>
<dbReference type="InterPro" id="IPR050807">
    <property type="entry name" value="TransReg_Diox_bact_type"/>
</dbReference>
<evidence type="ECO:0000256" key="5">
    <source>
        <dbReference type="ARBA" id="ARBA00023136"/>
    </source>
</evidence>
<evidence type="ECO:0000256" key="6">
    <source>
        <dbReference type="SAM" id="Phobius"/>
    </source>
</evidence>
<proteinExistence type="predicted"/>
<dbReference type="InterPro" id="IPR001387">
    <property type="entry name" value="Cro/C1-type_HTH"/>
</dbReference>
<feature type="transmembrane region" description="Helical" evidence="6">
    <location>
        <begin position="150"/>
        <end position="174"/>
    </location>
</feature>
<evidence type="ECO:0000256" key="3">
    <source>
        <dbReference type="ARBA" id="ARBA00022989"/>
    </source>
</evidence>
<name>A0ABV5GB50_9FLAO</name>
<reference evidence="8 9" key="1">
    <citation type="submission" date="2024-09" db="EMBL/GenBank/DDBJ databases">
        <authorList>
            <person name="Sun Q."/>
            <person name="Mori K."/>
        </authorList>
    </citation>
    <scope>NUCLEOTIDE SEQUENCE [LARGE SCALE GENOMIC DNA]</scope>
    <source>
        <strain evidence="8 9">CECT 8460</strain>
    </source>
</reference>
<dbReference type="PANTHER" id="PTHR46797">
    <property type="entry name" value="HTH-TYPE TRANSCRIPTIONAL REGULATOR"/>
    <property type="match status" value="1"/>
</dbReference>
<keyword evidence="2 6" id="KW-0812">Transmembrane</keyword>
<comment type="subcellular location">
    <subcellularLocation>
        <location evidence="1">Membrane</location>
        <topology evidence="1">Multi-pass membrane protein</topology>
    </subcellularLocation>
</comment>
<comment type="caution">
    <text evidence="8">The sequence shown here is derived from an EMBL/GenBank/DDBJ whole genome shotgun (WGS) entry which is preliminary data.</text>
</comment>
<feature type="transmembrane region" description="Helical" evidence="6">
    <location>
        <begin position="128"/>
        <end position="144"/>
    </location>
</feature>
<evidence type="ECO:0000313" key="8">
    <source>
        <dbReference type="EMBL" id="MFB9088351.1"/>
    </source>
</evidence>
<dbReference type="EMBL" id="JBHMFB010000003">
    <property type="protein sequence ID" value="MFB9088351.1"/>
    <property type="molecule type" value="Genomic_DNA"/>
</dbReference>
<dbReference type="SMART" id="SM00530">
    <property type="entry name" value="HTH_XRE"/>
    <property type="match status" value="1"/>
</dbReference>
<keyword evidence="5 6" id="KW-0472">Membrane</keyword>
<dbReference type="Proteomes" id="UP001589576">
    <property type="component" value="Unassembled WGS sequence"/>
</dbReference>
<keyword evidence="4" id="KW-0238">DNA-binding</keyword>
<dbReference type="CDD" id="cd00093">
    <property type="entry name" value="HTH_XRE"/>
    <property type="match status" value="1"/>
</dbReference>
<dbReference type="InterPro" id="IPR010982">
    <property type="entry name" value="Lambda_DNA-bd_dom_sf"/>
</dbReference>
<keyword evidence="9" id="KW-1185">Reference proteome</keyword>
<evidence type="ECO:0000256" key="2">
    <source>
        <dbReference type="ARBA" id="ARBA00022692"/>
    </source>
</evidence>
<dbReference type="Pfam" id="PF01381">
    <property type="entry name" value="HTH_3"/>
    <property type="match status" value="1"/>
</dbReference>
<sequence>MEHNFSAEKLIALRKLKGYSQEKLAEEAGLTIRTIQRLEKNEVSPQPHTMSCLANALQITIEELCVLDVKTENVEEVNKQLSFLHFSAVAGCILPLGNIIVPCVVSFYKKDKNTAWNVHLKSILNFQLSWLLYLFVILIVFFTIESMAFVIFIVPIIVFISLLFCPIVSGINVMKGKQSFYPLSLKII</sequence>
<gene>
    <name evidence="8" type="ORF">ACFFUU_01925</name>
</gene>
<feature type="transmembrane region" description="Helical" evidence="6">
    <location>
        <begin position="83"/>
        <end position="108"/>
    </location>
</feature>
<evidence type="ECO:0000256" key="4">
    <source>
        <dbReference type="ARBA" id="ARBA00023125"/>
    </source>
</evidence>
<organism evidence="8 9">
    <name type="scientific">Flavobacterium paronense</name>
    <dbReference type="NCBI Taxonomy" id="1392775"/>
    <lineage>
        <taxon>Bacteria</taxon>
        <taxon>Pseudomonadati</taxon>
        <taxon>Bacteroidota</taxon>
        <taxon>Flavobacteriia</taxon>
        <taxon>Flavobacteriales</taxon>
        <taxon>Flavobacteriaceae</taxon>
        <taxon>Flavobacterium</taxon>
    </lineage>
</organism>
<dbReference type="Gene3D" id="1.10.260.40">
    <property type="entry name" value="lambda repressor-like DNA-binding domains"/>
    <property type="match status" value="1"/>
</dbReference>
<keyword evidence="3 6" id="KW-1133">Transmembrane helix</keyword>
<dbReference type="PANTHER" id="PTHR46797:SF1">
    <property type="entry name" value="METHYLPHOSPHONATE SYNTHASE"/>
    <property type="match status" value="1"/>
</dbReference>
<feature type="domain" description="HTH cro/C1-type" evidence="7">
    <location>
        <begin position="10"/>
        <end position="64"/>
    </location>
</feature>
<dbReference type="RefSeq" id="WP_290284945.1">
    <property type="nucleotide sequence ID" value="NZ_JAUFQN010000019.1"/>
</dbReference>
<dbReference type="Pfam" id="PF09685">
    <property type="entry name" value="MamF_MmsF"/>
    <property type="match status" value="1"/>
</dbReference>
<dbReference type="InterPro" id="IPR019109">
    <property type="entry name" value="MamF_MmsF"/>
</dbReference>
<dbReference type="PROSITE" id="PS50943">
    <property type="entry name" value="HTH_CROC1"/>
    <property type="match status" value="1"/>
</dbReference>
<evidence type="ECO:0000313" key="9">
    <source>
        <dbReference type="Proteomes" id="UP001589576"/>
    </source>
</evidence>
<evidence type="ECO:0000256" key="1">
    <source>
        <dbReference type="ARBA" id="ARBA00004141"/>
    </source>
</evidence>
<protein>
    <submittedName>
        <fullName evidence="8">DUF4870 domain-containing protein</fullName>
    </submittedName>
</protein>
<dbReference type="SUPFAM" id="SSF47413">
    <property type="entry name" value="lambda repressor-like DNA-binding domains"/>
    <property type="match status" value="1"/>
</dbReference>
<accession>A0ABV5GB50</accession>